<proteinExistence type="predicted"/>
<gene>
    <name evidence="1" type="ORF">HNR28_002619</name>
</gene>
<dbReference type="InterPro" id="IPR036390">
    <property type="entry name" value="WH_DNA-bd_sf"/>
</dbReference>
<dbReference type="Pfam" id="PF25212">
    <property type="entry name" value="HVO_A0114"/>
    <property type="match status" value="1"/>
</dbReference>
<evidence type="ECO:0000313" key="2">
    <source>
        <dbReference type="Proteomes" id="UP000541136"/>
    </source>
</evidence>
<evidence type="ECO:0000313" key="1">
    <source>
        <dbReference type="EMBL" id="MBB6084573.1"/>
    </source>
</evidence>
<dbReference type="RefSeq" id="WP_043684814.1">
    <property type="nucleotide sequence ID" value="NZ_JACHIB010000015.1"/>
</dbReference>
<organism evidence="1 2">
    <name type="scientific">Castellaniella defragrans</name>
    <name type="common">Alcaligenes defragrans</name>
    <dbReference type="NCBI Taxonomy" id="75697"/>
    <lineage>
        <taxon>Bacteria</taxon>
        <taxon>Pseudomonadati</taxon>
        <taxon>Pseudomonadota</taxon>
        <taxon>Betaproteobacteria</taxon>
        <taxon>Burkholderiales</taxon>
        <taxon>Alcaligenaceae</taxon>
        <taxon>Castellaniella</taxon>
    </lineage>
</organism>
<name>A0A7W9WPG5_CASDE</name>
<dbReference type="SUPFAM" id="SSF46785">
    <property type="entry name" value="Winged helix' DNA-binding domain"/>
    <property type="match status" value="1"/>
</dbReference>
<comment type="caution">
    <text evidence="1">The sequence shown here is derived from an EMBL/GenBank/DDBJ whole genome shotgun (WGS) entry which is preliminary data.</text>
</comment>
<sequence length="123" mass="13538">MTTPRTLTITIDPDWKTVLRTAGHKAAIGLATGQPQGETLNFETPAVFFAYLNGRRWLLLRDLLGQGTVGVRELARKVGRDVKGVHTDTQILVDIGLLEKDAKGALRCPYDRIHIDMVMQAAA</sequence>
<dbReference type="AlphaFoldDB" id="A0A7W9WPG5"/>
<reference evidence="1 2" key="1">
    <citation type="submission" date="2020-08" db="EMBL/GenBank/DDBJ databases">
        <title>Genomic Encyclopedia of Type Strains, Phase IV (KMG-IV): sequencing the most valuable type-strain genomes for metagenomic binning, comparative biology and taxonomic classification.</title>
        <authorList>
            <person name="Goeker M."/>
        </authorList>
    </citation>
    <scope>NUCLEOTIDE SEQUENCE [LARGE SCALE GENOMIC DNA]</scope>
    <source>
        <strain evidence="1 2">DSM 12141</strain>
    </source>
</reference>
<protein>
    <submittedName>
        <fullName evidence="1">Putative transcriptional regulator</fullName>
    </submittedName>
</protein>
<dbReference type="Proteomes" id="UP000541136">
    <property type="component" value="Unassembled WGS sequence"/>
</dbReference>
<dbReference type="EMBL" id="JACHIB010000015">
    <property type="protein sequence ID" value="MBB6084573.1"/>
    <property type="molecule type" value="Genomic_DNA"/>
</dbReference>
<accession>A0A7W9WPG5</accession>